<reference evidence="1" key="3">
    <citation type="submission" date="2025-09" db="UniProtKB">
        <authorList>
            <consortium name="Ensembl"/>
        </authorList>
    </citation>
    <scope>IDENTIFICATION</scope>
</reference>
<sequence>MKGVRLFILLSSLWSGGFGLNGPMHAWTTTEDENSQKNATSASVPPNKGQSLQVLPTPQITSTEVATAPDSNTSEDSLLKSIPLASETSASPEGVRKQTLTPTEKTEEGMLKLRTLALQTESTLKFSPKAESVILSNSTLKFLQSFARKTDEQGISPNSVGGVGNRSPRETYLSRGDHPGSQRISKQKSSFETTRGKNWCAYVHTRLSPTVILDNQVTYVPSGRGPCGWTSGPCPQRSQKIPNSVYRMQHKIVTSLEWKCCPGFSGPKCQLKGLKSKSINDLVKEIVREQFKIFQIDIEETVAQLFKTVSTVSKELENVRQIIQQVNESVISVAVQQKSVLMQENRPTSTDILDLKDHIVNIRQEMTFMCERPVKELEAKQTHLEDALEQERARRILYYESLNKTLSKMKEVQEHLLSTEQASNQKTIPVPVSVSNNITEYVSTLHQNIKKQGLMLLQISDDFHAQDSKINNLTLALEMEKESVREECENMLSKYRDDIKVQIKDTEENLQVLNQTLVEFLFPMDNKMDKMNEQLNDLTYDMEILQPLLEQGASLRETMTYEQPKEVVATKKKVESLTRAVNSLNVLTKELTRRYNLLRNEVQSRGVALERRIDEHALETEDGINKTITIVNDAIDFIQDNYVLKETLHRINYDPESHHKCTQNMDTILTFISQFQQLNDSIQILINDNQRYNFILQVAKALAYIPKDEKLRPSNFQKISQMFNETSSQVIKFQQNISHLEEKILSATKISKNFETRLQGIESKVTKMLIPYYVSLKKDSAATNESNQALQLQVLNSRFKALEAKSIHLSINLSSINKTVYEVVTICHDASRSISELNATIPKRIKDSLPNIQLLQKSLTEYVESVIETKTQVVLSNLTWHINQSLSSSLANIVKSQKQIKTSLKKPNTLKTTVNLTTVQIGRAQRNTDNILLPVTEEYSYCSRSPCQNGGTCINARTSFICACRHPFTGDNCTVKVAGENALAPDFSKGTYRYAPMVAFFASHTFGMTTPGPILFNNLDVNYGASYTPRTGKFRIPYLGVYVFKYTIESVSAHISGFLVVDGVDKLTFESENGNSEIHCDRVLTGDALLELNYGQEVWLRLVKGTIPAKFPPATTFSGYLLYRT</sequence>
<accession>A0AC11CU39</accession>
<name>A0AC11CU39_SHEEP</name>
<gene>
    <name evidence="1" type="primary">MMRN1</name>
</gene>
<evidence type="ECO:0000313" key="1">
    <source>
        <dbReference type="Ensembl" id="ENSOARP00020035489.1"/>
    </source>
</evidence>
<proteinExistence type="predicted"/>
<reference evidence="1" key="2">
    <citation type="submission" date="2025-08" db="UniProtKB">
        <authorList>
            <consortium name="Ensembl"/>
        </authorList>
    </citation>
    <scope>IDENTIFICATION</scope>
</reference>
<protein>
    <submittedName>
        <fullName evidence="1">Multimerin 1</fullName>
    </submittedName>
</protein>
<organism evidence="1">
    <name type="scientific">Ovis aries</name>
    <name type="common">Sheep</name>
    <dbReference type="NCBI Taxonomy" id="9940"/>
    <lineage>
        <taxon>Eukaryota</taxon>
        <taxon>Metazoa</taxon>
        <taxon>Chordata</taxon>
        <taxon>Craniata</taxon>
        <taxon>Vertebrata</taxon>
        <taxon>Euteleostomi</taxon>
        <taxon>Mammalia</taxon>
        <taxon>Eutheria</taxon>
        <taxon>Laurasiatheria</taxon>
        <taxon>Artiodactyla</taxon>
        <taxon>Ruminantia</taxon>
        <taxon>Pecora</taxon>
        <taxon>Bovidae</taxon>
        <taxon>Caprinae</taxon>
        <taxon>Ovis</taxon>
    </lineage>
</organism>
<reference evidence="1" key="1">
    <citation type="submission" date="2020-11" db="EMBL/GenBank/DDBJ databases">
        <authorList>
            <person name="Davenport K.M."/>
            <person name="Bickhart D.M."/>
            <person name="Smith T.P.L."/>
            <person name="Murdoch B.M."/>
            <person name="Rosen B.D."/>
        </authorList>
    </citation>
    <scope>NUCLEOTIDE SEQUENCE [LARGE SCALE GENOMIC DNA]</scope>
    <source>
        <strain evidence="1">OAR_USU_Benz2616</strain>
    </source>
</reference>
<dbReference type="Ensembl" id="ENSOART00020042106.1">
    <property type="protein sequence ID" value="ENSOARP00020035489.1"/>
    <property type="gene ID" value="ENSOARG00020021960.2"/>
</dbReference>